<dbReference type="PANTHER" id="PTHR30353:SF15">
    <property type="entry name" value="INNER MEMBRANE PROTEIN YABI"/>
    <property type="match status" value="1"/>
</dbReference>
<evidence type="ECO:0000256" key="4">
    <source>
        <dbReference type="ARBA" id="ARBA00022692"/>
    </source>
</evidence>
<sequence>MLVLASNLPHFLTDILSADNPFSMTKLVILFLLIFIETAGIVTGFIPGDTILTTAGGLAGTHHNFGELMAYIAIFSLASFLGDAVNYWFGAFLMKQISKIPFLKRHLQGEMLDKLATNFHPKRWLLFVVLGRFLPFIRVVVPLLARRLGLPFVSYIRMAAFASVLWSAVIVSAGYFIGHLDIPSDMLLIIVIGIAIVFIVALRVPKFRQAIVNLFVRK</sequence>
<comment type="subcellular location">
    <subcellularLocation>
        <location evidence="1 7">Cell membrane</location>
        <topology evidence="1 7">Multi-pass membrane protein</topology>
    </subcellularLocation>
</comment>
<evidence type="ECO:0000256" key="5">
    <source>
        <dbReference type="ARBA" id="ARBA00022989"/>
    </source>
</evidence>
<feature type="transmembrane region" description="Helical" evidence="7">
    <location>
        <begin position="27"/>
        <end position="47"/>
    </location>
</feature>
<feature type="domain" description="VTT" evidence="8">
    <location>
        <begin position="46"/>
        <end position="175"/>
    </location>
</feature>
<organism evidence="9 10">
    <name type="scientific">Leuconostoc citreum</name>
    <dbReference type="NCBI Taxonomy" id="33964"/>
    <lineage>
        <taxon>Bacteria</taxon>
        <taxon>Bacillati</taxon>
        <taxon>Bacillota</taxon>
        <taxon>Bacilli</taxon>
        <taxon>Lactobacillales</taxon>
        <taxon>Lactobacillaceae</taxon>
        <taxon>Leuconostoc</taxon>
    </lineage>
</organism>
<dbReference type="PANTHER" id="PTHR30353">
    <property type="entry name" value="INNER MEMBRANE PROTEIN DEDA-RELATED"/>
    <property type="match status" value="1"/>
</dbReference>
<reference evidence="9 10" key="1">
    <citation type="submission" date="2019-04" db="EMBL/GenBank/DDBJ databases">
        <title>A pseudo-fructophilic Leuconostoc citreum strain F192-5 isolated from peel of satsuma mandarin: the first report for isolation and characterization of strain-dependent fructophilic-like characteristics.</title>
        <authorList>
            <person name="Maeno S."/>
            <person name="Tanizawa Y."/>
            <person name="Kajikawa A."/>
            <person name="Kanesaki Y."/>
            <person name="Kubota E."/>
            <person name="Arita M."/>
            <person name="Leon D."/>
            <person name="Endo A."/>
        </authorList>
    </citation>
    <scope>NUCLEOTIDE SEQUENCE [LARGE SCALE GENOMIC DNA]</scope>
    <source>
        <strain evidence="9 10">F192-5</strain>
    </source>
</reference>
<name>A0A5A5TZV9_LEUCI</name>
<evidence type="ECO:0000256" key="7">
    <source>
        <dbReference type="RuleBase" id="RU367016"/>
    </source>
</evidence>
<keyword evidence="3 7" id="KW-1003">Cell membrane</keyword>
<dbReference type="InterPro" id="IPR032816">
    <property type="entry name" value="VTT_dom"/>
</dbReference>
<proteinExistence type="inferred from homology"/>
<evidence type="ECO:0000256" key="2">
    <source>
        <dbReference type="ARBA" id="ARBA00010792"/>
    </source>
</evidence>
<evidence type="ECO:0000256" key="6">
    <source>
        <dbReference type="ARBA" id="ARBA00023136"/>
    </source>
</evidence>
<evidence type="ECO:0000259" key="8">
    <source>
        <dbReference type="Pfam" id="PF09335"/>
    </source>
</evidence>
<feature type="transmembrane region" description="Helical" evidence="7">
    <location>
        <begin position="186"/>
        <end position="204"/>
    </location>
</feature>
<evidence type="ECO:0000256" key="1">
    <source>
        <dbReference type="ARBA" id="ARBA00004651"/>
    </source>
</evidence>
<dbReference type="AlphaFoldDB" id="A0A5A5TZV9"/>
<dbReference type="RefSeq" id="WP_004904912.1">
    <property type="nucleotide sequence ID" value="NZ_BJJW01000002.1"/>
</dbReference>
<comment type="similarity">
    <text evidence="2 7">Belongs to the DedA family.</text>
</comment>
<dbReference type="Pfam" id="PF09335">
    <property type="entry name" value="VTT_dom"/>
    <property type="match status" value="1"/>
</dbReference>
<dbReference type="GO" id="GO:0005886">
    <property type="term" value="C:plasma membrane"/>
    <property type="evidence" value="ECO:0007669"/>
    <property type="project" value="UniProtKB-SubCell"/>
</dbReference>
<accession>A0A5A5TZV9</accession>
<keyword evidence="5 7" id="KW-1133">Transmembrane helix</keyword>
<keyword evidence="4 7" id="KW-0812">Transmembrane</keyword>
<feature type="transmembrane region" description="Helical" evidence="7">
    <location>
        <begin position="156"/>
        <end position="180"/>
    </location>
</feature>
<feature type="transmembrane region" description="Helical" evidence="7">
    <location>
        <begin position="124"/>
        <end position="144"/>
    </location>
</feature>
<keyword evidence="6 7" id="KW-0472">Membrane</keyword>
<evidence type="ECO:0000313" key="9">
    <source>
        <dbReference type="EMBL" id="GDZ83326.1"/>
    </source>
</evidence>
<feature type="transmembrane region" description="Helical" evidence="7">
    <location>
        <begin position="68"/>
        <end position="89"/>
    </location>
</feature>
<evidence type="ECO:0000313" key="10">
    <source>
        <dbReference type="Proteomes" id="UP000323274"/>
    </source>
</evidence>
<evidence type="ECO:0000256" key="3">
    <source>
        <dbReference type="ARBA" id="ARBA00022475"/>
    </source>
</evidence>
<dbReference type="EMBL" id="BJJW01000002">
    <property type="protein sequence ID" value="GDZ83326.1"/>
    <property type="molecule type" value="Genomic_DNA"/>
</dbReference>
<comment type="caution">
    <text evidence="9">The sequence shown here is derived from an EMBL/GenBank/DDBJ whole genome shotgun (WGS) entry which is preliminary data.</text>
</comment>
<gene>
    <name evidence="9" type="ORF">LCIT_05680</name>
</gene>
<dbReference type="InterPro" id="IPR032818">
    <property type="entry name" value="DedA-like"/>
</dbReference>
<dbReference type="Proteomes" id="UP000323274">
    <property type="component" value="Unassembled WGS sequence"/>
</dbReference>
<protein>
    <submittedName>
        <fullName evidence="9">Cytochrome o ubiquinol oxidase</fullName>
    </submittedName>
</protein>